<dbReference type="Proteomes" id="UP000250369">
    <property type="component" value="Unassembled WGS sequence"/>
</dbReference>
<dbReference type="EMBL" id="QMFB01000009">
    <property type="protein sequence ID" value="RAV20149.1"/>
    <property type="molecule type" value="Genomic_DNA"/>
</dbReference>
<feature type="coiled-coil region" evidence="1">
    <location>
        <begin position="147"/>
        <end position="181"/>
    </location>
</feature>
<dbReference type="InterPro" id="IPR025874">
    <property type="entry name" value="DZR"/>
</dbReference>
<proteinExistence type="predicted"/>
<evidence type="ECO:0000313" key="4">
    <source>
        <dbReference type="Proteomes" id="UP000250369"/>
    </source>
</evidence>
<dbReference type="AlphaFoldDB" id="A0A329MJX2"/>
<keyword evidence="1" id="KW-0175">Coiled coil</keyword>
<comment type="caution">
    <text evidence="3">The sequence shown here is derived from an EMBL/GenBank/DDBJ whole genome shotgun (WGS) entry which is preliminary data.</text>
</comment>
<evidence type="ECO:0000256" key="1">
    <source>
        <dbReference type="SAM" id="Coils"/>
    </source>
</evidence>
<accession>A0A329MJX2</accession>
<feature type="domain" description="DZANK-type" evidence="2">
    <location>
        <begin position="179"/>
        <end position="233"/>
    </location>
</feature>
<sequence>MPPIRVERIQAYVPRRLSESASRLAHAANPAENSDSPEPNEDIQYALPGRVIFPALSHYVILMNRLTVCALTQDSLMIRGIPMGFLDKLKEGATKAADKAKETVEVTRLNTQISGKKRDIERSYAKIGETVFQAYADGDLSAAEPEIQTLSQDIIGWQKEIAALEQKIKEVKNEKDCVCGKVVPLDAKFCQGCGHKFEEPVQPVGAAVTVVQANCPSCASVIEEDARFCGNCGHTLA</sequence>
<protein>
    <recommendedName>
        <fullName evidence="2">DZANK-type domain-containing protein</fullName>
    </recommendedName>
</protein>
<evidence type="ECO:0000313" key="3">
    <source>
        <dbReference type="EMBL" id="RAV20149.1"/>
    </source>
</evidence>
<organism evidence="3 4">
    <name type="scientific">Paenibacillus contaminans</name>
    <dbReference type="NCBI Taxonomy" id="450362"/>
    <lineage>
        <taxon>Bacteria</taxon>
        <taxon>Bacillati</taxon>
        <taxon>Bacillota</taxon>
        <taxon>Bacilli</taxon>
        <taxon>Bacillales</taxon>
        <taxon>Paenibacillaceae</taxon>
        <taxon>Paenibacillus</taxon>
    </lineage>
</organism>
<reference evidence="3 4" key="1">
    <citation type="journal article" date="2009" name="Int. J. Syst. Evol. Microbiol.">
        <title>Paenibacillus contaminans sp. nov., isolated from a contaminated laboratory plate.</title>
        <authorList>
            <person name="Chou J.H."/>
            <person name="Lee J.H."/>
            <person name="Lin M.C."/>
            <person name="Chang P.S."/>
            <person name="Arun A.B."/>
            <person name="Young C.C."/>
            <person name="Chen W.M."/>
        </authorList>
    </citation>
    <scope>NUCLEOTIDE SEQUENCE [LARGE SCALE GENOMIC DNA]</scope>
    <source>
        <strain evidence="3 4">CKOBP-6</strain>
    </source>
</reference>
<dbReference type="Pfam" id="PF12773">
    <property type="entry name" value="DZR"/>
    <property type="match status" value="1"/>
</dbReference>
<gene>
    <name evidence="3" type="ORF">DQG23_16910</name>
</gene>
<keyword evidence="4" id="KW-1185">Reference proteome</keyword>
<name>A0A329MJX2_9BACL</name>
<evidence type="ECO:0000259" key="2">
    <source>
        <dbReference type="Pfam" id="PF12773"/>
    </source>
</evidence>